<dbReference type="PANTHER" id="PTHR10907">
    <property type="entry name" value="REGUCALCIN"/>
    <property type="match status" value="1"/>
</dbReference>
<reference evidence="3 4" key="1">
    <citation type="submission" date="2023-11" db="EMBL/GenBank/DDBJ databases">
        <title>Genome sequence of Microbacterium rhizosphaerae KACC 19337.</title>
        <authorList>
            <person name="Choi H."/>
            <person name="Kim S."/>
            <person name="Kim Y."/>
            <person name="Kwon S.-W."/>
            <person name="Heo J."/>
        </authorList>
    </citation>
    <scope>NUCLEOTIDE SEQUENCE [LARGE SCALE GENOMIC DNA]</scope>
    <source>
        <strain evidence="3 4">KACC 19337</strain>
    </source>
</reference>
<keyword evidence="4" id="KW-1185">Reference proteome</keyword>
<dbReference type="Pfam" id="PF08450">
    <property type="entry name" value="SGL"/>
    <property type="match status" value="1"/>
</dbReference>
<dbReference type="EMBL" id="CP139368">
    <property type="protein sequence ID" value="WPR89115.1"/>
    <property type="molecule type" value="Genomic_DNA"/>
</dbReference>
<sequence length="285" mass="29995">MKTYTADVVLAAAAEVGEGPCWDAATERLIWVDILAHQVHTFDPVTGVDTAVDVGADVGAAVPTTDGSLILALPNGLARLHDGVVTHIVDIEADLPGNRFNDAKTDPRGRLFADTMHYDQAPGQAGLYKYDGVGVITVASGVGLGNGLGWSPDGAVMYFTDSLTNRVDQFDYDLETGTATDRRPLIQFDLQPGQLPDGLCVDDDGCLWVAIFGCGEVRRVSPDGDVIGVVSLPASQITSCAFGPGGVLYVTSAAMGVRDREPLAGALFAVRTDTTGRPATPFRWS</sequence>
<dbReference type="PRINTS" id="PR01790">
    <property type="entry name" value="SMP30FAMILY"/>
</dbReference>
<evidence type="ECO:0000313" key="3">
    <source>
        <dbReference type="EMBL" id="WPR89115.1"/>
    </source>
</evidence>
<dbReference type="InterPro" id="IPR011042">
    <property type="entry name" value="6-blade_b-propeller_TolB-like"/>
</dbReference>
<dbReference type="InterPro" id="IPR005511">
    <property type="entry name" value="SMP-30"/>
</dbReference>
<dbReference type="SUPFAM" id="SSF63829">
    <property type="entry name" value="Calcium-dependent phosphotriesterase"/>
    <property type="match status" value="1"/>
</dbReference>
<dbReference type="PANTHER" id="PTHR10907:SF47">
    <property type="entry name" value="REGUCALCIN"/>
    <property type="match status" value="1"/>
</dbReference>
<accession>A0ABZ0SKU3</accession>
<proteinExistence type="inferred from homology"/>
<protein>
    <submittedName>
        <fullName evidence="3">SMP-30/gluconolactonase/LRE family protein</fullName>
        <ecNumber evidence="3">3.1.1.99</ecNumber>
    </submittedName>
</protein>
<dbReference type="GO" id="GO:0016787">
    <property type="term" value="F:hydrolase activity"/>
    <property type="evidence" value="ECO:0007669"/>
    <property type="project" value="UniProtKB-KW"/>
</dbReference>
<name>A0ABZ0SKU3_9MICO</name>
<dbReference type="RefSeq" id="WP_320941832.1">
    <property type="nucleotide sequence ID" value="NZ_BAABEU010000001.1"/>
</dbReference>
<organism evidence="3 4">
    <name type="scientific">Microbacterium rhizosphaerae</name>
    <dbReference type="NCBI Taxonomy" id="1678237"/>
    <lineage>
        <taxon>Bacteria</taxon>
        <taxon>Bacillati</taxon>
        <taxon>Actinomycetota</taxon>
        <taxon>Actinomycetes</taxon>
        <taxon>Micrococcales</taxon>
        <taxon>Microbacteriaceae</taxon>
        <taxon>Microbacterium</taxon>
    </lineage>
</organism>
<dbReference type="EC" id="3.1.1.99" evidence="3"/>
<evidence type="ECO:0000256" key="1">
    <source>
        <dbReference type="ARBA" id="ARBA00008853"/>
    </source>
</evidence>
<evidence type="ECO:0000259" key="2">
    <source>
        <dbReference type="Pfam" id="PF08450"/>
    </source>
</evidence>
<keyword evidence="3" id="KW-0378">Hydrolase</keyword>
<evidence type="ECO:0000313" key="4">
    <source>
        <dbReference type="Proteomes" id="UP001323798"/>
    </source>
</evidence>
<comment type="similarity">
    <text evidence="1">Belongs to the SMP-30/CGR1 family.</text>
</comment>
<dbReference type="Gene3D" id="2.120.10.30">
    <property type="entry name" value="TolB, C-terminal domain"/>
    <property type="match status" value="1"/>
</dbReference>
<feature type="domain" description="SMP-30/Gluconolactonase/LRE-like region" evidence="2">
    <location>
        <begin position="16"/>
        <end position="253"/>
    </location>
</feature>
<gene>
    <name evidence="3" type="ORF">SM116_15330</name>
</gene>
<dbReference type="Proteomes" id="UP001323798">
    <property type="component" value="Chromosome"/>
</dbReference>
<dbReference type="InterPro" id="IPR013658">
    <property type="entry name" value="SGL"/>
</dbReference>